<gene>
    <name evidence="1" type="ORF">GLRG_01184</name>
</gene>
<evidence type="ECO:0000313" key="2">
    <source>
        <dbReference type="Proteomes" id="UP000008782"/>
    </source>
</evidence>
<dbReference type="RefSeq" id="XP_008090060.1">
    <property type="nucleotide sequence ID" value="XM_008091869.1"/>
</dbReference>
<dbReference type="AlphaFoldDB" id="E3Q4M5"/>
<proteinExistence type="predicted"/>
<dbReference type="HOGENOM" id="CLU_2196760_0_0_1"/>
<dbReference type="VEuPathDB" id="FungiDB:GLRG_01184"/>
<name>E3Q4M5_COLGM</name>
<evidence type="ECO:0000313" key="1">
    <source>
        <dbReference type="EMBL" id="EFQ26040.1"/>
    </source>
</evidence>
<keyword evidence="2" id="KW-1185">Reference proteome</keyword>
<organism evidence="2">
    <name type="scientific">Colletotrichum graminicola (strain M1.001 / M2 / FGSC 10212)</name>
    <name type="common">Maize anthracnose fungus</name>
    <name type="synonym">Glomerella graminicola</name>
    <dbReference type="NCBI Taxonomy" id="645133"/>
    <lineage>
        <taxon>Eukaryota</taxon>
        <taxon>Fungi</taxon>
        <taxon>Dikarya</taxon>
        <taxon>Ascomycota</taxon>
        <taxon>Pezizomycotina</taxon>
        <taxon>Sordariomycetes</taxon>
        <taxon>Hypocreomycetidae</taxon>
        <taxon>Glomerellales</taxon>
        <taxon>Glomerellaceae</taxon>
        <taxon>Colletotrichum</taxon>
        <taxon>Colletotrichum graminicola species complex</taxon>
    </lineage>
</organism>
<dbReference type="EMBL" id="GG697333">
    <property type="protein sequence ID" value="EFQ26040.1"/>
    <property type="molecule type" value="Genomic_DNA"/>
</dbReference>
<sequence>MHEMQPVVNRIRPADIVPMFPLQPIRALWTVEVEVPVQVIQERVIQQLQIEIREVQVEVPVERIVEVPVERIVEANTPPVIVKLYESPIQMACSETHHFEVRTTTIPG</sequence>
<dbReference type="GeneID" id="24406549"/>
<protein>
    <submittedName>
        <fullName evidence="1">Uncharacterized protein</fullName>
    </submittedName>
</protein>
<dbReference type="Proteomes" id="UP000008782">
    <property type="component" value="Unassembled WGS sequence"/>
</dbReference>
<reference evidence="2" key="1">
    <citation type="journal article" date="2012" name="Nat. Genet.">
        <title>Lifestyle transitions in plant pathogenic Colletotrichum fungi deciphered by genome and transcriptome analyses.</title>
        <authorList>
            <person name="O'Connell R.J."/>
            <person name="Thon M.R."/>
            <person name="Hacquard S."/>
            <person name="Amyotte S.G."/>
            <person name="Kleemann J."/>
            <person name="Torres M.F."/>
            <person name="Damm U."/>
            <person name="Buiate E.A."/>
            <person name="Epstein L."/>
            <person name="Alkan N."/>
            <person name="Altmueller J."/>
            <person name="Alvarado-Balderrama L."/>
            <person name="Bauser C.A."/>
            <person name="Becker C."/>
            <person name="Birren B.W."/>
            <person name="Chen Z."/>
            <person name="Choi J."/>
            <person name="Crouch J.A."/>
            <person name="Duvick J.P."/>
            <person name="Farman M.A."/>
            <person name="Gan P."/>
            <person name="Heiman D."/>
            <person name="Henrissat B."/>
            <person name="Howard R.J."/>
            <person name="Kabbage M."/>
            <person name="Koch C."/>
            <person name="Kracher B."/>
            <person name="Kubo Y."/>
            <person name="Law A.D."/>
            <person name="Lebrun M.-H."/>
            <person name="Lee Y.-H."/>
            <person name="Miyara I."/>
            <person name="Moore N."/>
            <person name="Neumann U."/>
            <person name="Nordstroem K."/>
            <person name="Panaccione D.G."/>
            <person name="Panstruga R."/>
            <person name="Place M."/>
            <person name="Proctor R.H."/>
            <person name="Prusky D."/>
            <person name="Rech G."/>
            <person name="Reinhardt R."/>
            <person name="Rollins J.A."/>
            <person name="Rounsley S."/>
            <person name="Schardl C.L."/>
            <person name="Schwartz D.C."/>
            <person name="Shenoy N."/>
            <person name="Shirasu K."/>
            <person name="Sikhakolli U.R."/>
            <person name="Stueber K."/>
            <person name="Sukno S.A."/>
            <person name="Sweigard J.A."/>
            <person name="Takano Y."/>
            <person name="Takahara H."/>
            <person name="Trail F."/>
            <person name="van der Does H.C."/>
            <person name="Voll L.M."/>
            <person name="Will I."/>
            <person name="Young S."/>
            <person name="Zeng Q."/>
            <person name="Zhang J."/>
            <person name="Zhou S."/>
            <person name="Dickman M.B."/>
            <person name="Schulze-Lefert P."/>
            <person name="Ver Loren van Themaat E."/>
            <person name="Ma L.-J."/>
            <person name="Vaillancourt L.J."/>
        </authorList>
    </citation>
    <scope>NUCLEOTIDE SEQUENCE [LARGE SCALE GENOMIC DNA]</scope>
    <source>
        <strain evidence="2">M1.001 / M2 / FGSC 10212</strain>
    </source>
</reference>
<accession>E3Q4M5</accession>